<evidence type="ECO:0000256" key="4">
    <source>
        <dbReference type="ARBA" id="ARBA00022679"/>
    </source>
</evidence>
<evidence type="ECO:0000259" key="10">
    <source>
        <dbReference type="Pfam" id="PF00349"/>
    </source>
</evidence>
<dbReference type="InterPro" id="IPR022672">
    <property type="entry name" value="Hexokinase_N"/>
</dbReference>
<dbReference type="GO" id="GO:0008865">
    <property type="term" value="F:fructokinase activity"/>
    <property type="evidence" value="ECO:0007669"/>
    <property type="project" value="TreeGrafter"/>
</dbReference>
<dbReference type="InterPro" id="IPR022673">
    <property type="entry name" value="Hexokinase_C"/>
</dbReference>
<feature type="domain" description="Hexokinase N-terminal" evidence="10">
    <location>
        <begin position="12"/>
        <end position="187"/>
    </location>
</feature>
<evidence type="ECO:0000256" key="8">
    <source>
        <dbReference type="ARBA" id="ARBA00023152"/>
    </source>
</evidence>
<comment type="similarity">
    <text evidence="3">Belongs to the hexokinase family.</text>
</comment>
<reference evidence="12 13" key="1">
    <citation type="submission" date="2016-11" db="EMBL/GenBank/DDBJ databases">
        <authorList>
            <person name="Jaros S."/>
            <person name="Januszkiewicz K."/>
            <person name="Wedrychowicz H."/>
        </authorList>
    </citation>
    <scope>NUCLEOTIDE SEQUENCE [LARGE SCALE GENOMIC DNA]</scope>
    <source>
        <strain evidence="12 13">DSM 27063</strain>
    </source>
</reference>
<dbReference type="UniPathway" id="UPA00109">
    <property type="reaction ID" value="UER00180"/>
</dbReference>
<dbReference type="RefSeq" id="WP_073163841.1">
    <property type="nucleotide sequence ID" value="NZ_FQZE01000001.1"/>
</dbReference>
<evidence type="ECO:0000256" key="6">
    <source>
        <dbReference type="ARBA" id="ARBA00022777"/>
    </source>
</evidence>
<dbReference type="PROSITE" id="PS51748">
    <property type="entry name" value="HEXOKINASE_2"/>
    <property type="match status" value="1"/>
</dbReference>
<dbReference type="GO" id="GO:0005524">
    <property type="term" value="F:ATP binding"/>
    <property type="evidence" value="ECO:0007669"/>
    <property type="project" value="UniProtKB-KW"/>
</dbReference>
<comment type="catalytic activity">
    <reaction evidence="9">
        <text>D-fructose + ATP = D-fructose 6-phosphate + ADP + H(+)</text>
        <dbReference type="Rhea" id="RHEA:16125"/>
        <dbReference type="ChEBI" id="CHEBI:15378"/>
        <dbReference type="ChEBI" id="CHEBI:30616"/>
        <dbReference type="ChEBI" id="CHEBI:37721"/>
        <dbReference type="ChEBI" id="CHEBI:61527"/>
        <dbReference type="ChEBI" id="CHEBI:456216"/>
        <dbReference type="EC" id="2.7.1.1"/>
    </reaction>
    <physiologicalReaction direction="left-to-right" evidence="9">
        <dbReference type="Rhea" id="RHEA:16126"/>
    </physiologicalReaction>
</comment>
<dbReference type="Gene3D" id="3.30.420.40">
    <property type="match status" value="1"/>
</dbReference>
<dbReference type="Proteomes" id="UP000184050">
    <property type="component" value="Unassembled WGS sequence"/>
</dbReference>
<evidence type="ECO:0000256" key="1">
    <source>
        <dbReference type="ARBA" id="ARBA00004921"/>
    </source>
</evidence>
<comment type="pathway">
    <text evidence="2">Carbohydrate metabolism.</text>
</comment>
<dbReference type="GO" id="GO:0005536">
    <property type="term" value="F:D-glucose binding"/>
    <property type="evidence" value="ECO:0007669"/>
    <property type="project" value="InterPro"/>
</dbReference>
<keyword evidence="7" id="KW-0067">ATP-binding</keyword>
<dbReference type="OrthoDB" id="6383434at2"/>
<protein>
    <submittedName>
        <fullName evidence="12">Hexokinase</fullName>
    </submittedName>
</protein>
<evidence type="ECO:0000256" key="7">
    <source>
        <dbReference type="ARBA" id="ARBA00022840"/>
    </source>
</evidence>
<dbReference type="CDD" id="cd24000">
    <property type="entry name" value="ASKHA_NBD_HK"/>
    <property type="match status" value="1"/>
</dbReference>
<dbReference type="AlphaFoldDB" id="A0A1M6A4E0"/>
<dbReference type="GO" id="GO:0004340">
    <property type="term" value="F:glucokinase activity"/>
    <property type="evidence" value="ECO:0007669"/>
    <property type="project" value="TreeGrafter"/>
</dbReference>
<dbReference type="EMBL" id="FQZE01000001">
    <property type="protein sequence ID" value="SHI31199.1"/>
    <property type="molecule type" value="Genomic_DNA"/>
</dbReference>
<evidence type="ECO:0000259" key="11">
    <source>
        <dbReference type="Pfam" id="PF03727"/>
    </source>
</evidence>
<dbReference type="InterPro" id="IPR043129">
    <property type="entry name" value="ATPase_NBD"/>
</dbReference>
<dbReference type="InterPro" id="IPR001312">
    <property type="entry name" value="Hexokinase"/>
</dbReference>
<dbReference type="Gene3D" id="3.40.367.20">
    <property type="match status" value="1"/>
</dbReference>
<keyword evidence="13" id="KW-1185">Reference proteome</keyword>
<dbReference type="STRING" id="1168035.SAMN05444280_10155"/>
<proteinExistence type="inferred from homology"/>
<evidence type="ECO:0000256" key="5">
    <source>
        <dbReference type="ARBA" id="ARBA00022741"/>
    </source>
</evidence>
<evidence type="ECO:0000313" key="13">
    <source>
        <dbReference type="Proteomes" id="UP000184050"/>
    </source>
</evidence>
<keyword evidence="6 12" id="KW-0418">Kinase</keyword>
<comment type="pathway">
    <text evidence="1">Carbohydrate degradation.</text>
</comment>
<dbReference type="SUPFAM" id="SSF53067">
    <property type="entry name" value="Actin-like ATPase domain"/>
    <property type="match status" value="2"/>
</dbReference>
<dbReference type="PANTHER" id="PTHR19443:SF16">
    <property type="entry name" value="HEXOKINASE TYPE 1-RELATED"/>
    <property type="match status" value="1"/>
</dbReference>
<dbReference type="Pfam" id="PF03727">
    <property type="entry name" value="Hexokinase_2"/>
    <property type="match status" value="1"/>
</dbReference>
<feature type="domain" description="Hexokinase C-terminal" evidence="11">
    <location>
        <begin position="200"/>
        <end position="426"/>
    </location>
</feature>
<gene>
    <name evidence="12" type="ORF">SAMN05444280_10155</name>
</gene>
<dbReference type="Pfam" id="PF00349">
    <property type="entry name" value="Hexokinase_1"/>
    <property type="match status" value="1"/>
</dbReference>
<accession>A0A1M6A4E0</accession>
<dbReference type="GO" id="GO:0006096">
    <property type="term" value="P:glycolytic process"/>
    <property type="evidence" value="ECO:0007669"/>
    <property type="project" value="UniProtKB-UniPathway"/>
</dbReference>
<name>A0A1M6A4E0_9BACT</name>
<keyword evidence="5" id="KW-0547">Nucleotide-binding</keyword>
<organism evidence="12 13">
    <name type="scientific">Tangfeifania diversioriginum</name>
    <dbReference type="NCBI Taxonomy" id="1168035"/>
    <lineage>
        <taxon>Bacteria</taxon>
        <taxon>Pseudomonadati</taxon>
        <taxon>Bacteroidota</taxon>
        <taxon>Bacteroidia</taxon>
        <taxon>Marinilabiliales</taxon>
        <taxon>Prolixibacteraceae</taxon>
        <taxon>Tangfeifania</taxon>
    </lineage>
</organism>
<keyword evidence="4" id="KW-0808">Transferase</keyword>
<evidence type="ECO:0000256" key="2">
    <source>
        <dbReference type="ARBA" id="ARBA00005007"/>
    </source>
</evidence>
<dbReference type="GO" id="GO:0001678">
    <property type="term" value="P:intracellular glucose homeostasis"/>
    <property type="evidence" value="ECO:0007669"/>
    <property type="project" value="InterPro"/>
</dbReference>
<evidence type="ECO:0000256" key="9">
    <source>
        <dbReference type="ARBA" id="ARBA00047905"/>
    </source>
</evidence>
<dbReference type="PANTHER" id="PTHR19443">
    <property type="entry name" value="HEXOKINASE"/>
    <property type="match status" value="1"/>
</dbReference>
<keyword evidence="8" id="KW-0324">Glycolysis</keyword>
<dbReference type="GO" id="GO:0006006">
    <property type="term" value="P:glucose metabolic process"/>
    <property type="evidence" value="ECO:0007669"/>
    <property type="project" value="TreeGrafter"/>
</dbReference>
<evidence type="ECO:0000313" key="12">
    <source>
        <dbReference type="EMBL" id="SHI31199.1"/>
    </source>
</evidence>
<sequence>MNKTQEFLKKHKLHSSEIDIKSITDDFISEMKNGLEGKAGSLQMIPTYLGAEGKIKPNEPVVAIDAGGTNFRAVKMTFDNNLNLVTENLQQRKMPAIDEELSNKEFFATLAAYLTSYKDVSEKIGFCFSYAVEMFPNKDGKLLEWSKEVKAPEVIGQMVGENLLEAMGTPEKKILLMNDTVSTLLAGQAATAGRKFDTYIGFILGTGTNACYIEKNKNISKTADLAPKGNMIINIESGNFSMMPRTDIDIAFDDTTKQPGRYTFEKMISGGYFGGLCTTALKMAAAEDVFSSETRVKMKNMDELTSVEVNNFVCGIDLPANTLTTVLLSKEDKEAAVEIINALITRAAKLTAASLAAVILKTGKGKSADKPVLMTIEGTTFYKMNNFQVMFEAFLQGFFSGENRRFYEIVEVPNSSLIGAGIAAIVN</sequence>
<evidence type="ECO:0000256" key="3">
    <source>
        <dbReference type="ARBA" id="ARBA00009225"/>
    </source>
</evidence>
<dbReference type="PRINTS" id="PR00475">
    <property type="entry name" value="HEXOKINASE"/>
</dbReference>